<keyword evidence="2" id="KW-0645">Protease</keyword>
<dbReference type="Pfam" id="PF00877">
    <property type="entry name" value="NLPC_P60"/>
    <property type="match status" value="1"/>
</dbReference>
<evidence type="ECO:0000313" key="10">
    <source>
        <dbReference type="Proteomes" id="UP000031890"/>
    </source>
</evidence>
<dbReference type="OrthoDB" id="4771638at2"/>
<feature type="compositionally biased region" description="Polar residues" evidence="6">
    <location>
        <begin position="255"/>
        <end position="265"/>
    </location>
</feature>
<protein>
    <submittedName>
        <fullName evidence="9">Cell wall-associated hydrolase, invasion-associated protein</fullName>
    </submittedName>
</protein>
<dbReference type="RefSeq" id="WP_042530804.1">
    <property type="nucleotide sequence ID" value="NZ_CP010827.1"/>
</dbReference>
<dbReference type="Proteomes" id="UP000031890">
    <property type="component" value="Chromosome"/>
</dbReference>
<accession>A0A0B6F4C8</accession>
<dbReference type="NCBIfam" id="NF046048">
    <property type="entry name" value="NlpC_P60_DIP1281"/>
    <property type="match status" value="1"/>
</dbReference>
<feature type="compositionally biased region" description="Low complexity" evidence="6">
    <location>
        <begin position="451"/>
        <end position="473"/>
    </location>
</feature>
<keyword evidence="4" id="KW-0788">Thiol protease</keyword>
<evidence type="ECO:0000256" key="3">
    <source>
        <dbReference type="ARBA" id="ARBA00022801"/>
    </source>
</evidence>
<proteinExistence type="inferred from homology"/>
<feature type="compositionally biased region" description="Basic and acidic residues" evidence="6">
    <location>
        <begin position="505"/>
        <end position="517"/>
    </location>
</feature>
<feature type="region of interest" description="Disordered" evidence="6">
    <location>
        <begin position="177"/>
        <end position="222"/>
    </location>
</feature>
<dbReference type="Gene3D" id="3.90.1720.10">
    <property type="entry name" value="endopeptidase domain like (from Nostoc punctiforme)"/>
    <property type="match status" value="1"/>
</dbReference>
<evidence type="ECO:0000259" key="8">
    <source>
        <dbReference type="PROSITE" id="PS51935"/>
    </source>
</evidence>
<feature type="compositionally biased region" description="Basic and acidic residues" evidence="6">
    <location>
        <begin position="361"/>
        <end position="376"/>
    </location>
</feature>
<keyword evidence="7" id="KW-0732">Signal</keyword>
<gene>
    <name evidence="9" type="ORF">CSING_06820</name>
</gene>
<feature type="compositionally biased region" description="Low complexity" evidence="6">
    <location>
        <begin position="301"/>
        <end position="320"/>
    </location>
</feature>
<dbReference type="EMBL" id="CP010827">
    <property type="protein sequence ID" value="AJI78896.1"/>
    <property type="molecule type" value="Genomic_DNA"/>
</dbReference>
<dbReference type="PANTHER" id="PTHR47359">
    <property type="entry name" value="PEPTIDOGLYCAN DL-ENDOPEPTIDASE CWLO"/>
    <property type="match status" value="1"/>
</dbReference>
<comment type="similarity">
    <text evidence="1">Belongs to the peptidase C40 family.</text>
</comment>
<feature type="region of interest" description="Disordered" evidence="6">
    <location>
        <begin position="244"/>
        <end position="388"/>
    </location>
</feature>
<dbReference type="HOGENOM" id="CLU_026494_0_0_11"/>
<keyword evidence="3 9" id="KW-0378">Hydrolase</keyword>
<dbReference type="PROSITE" id="PS51935">
    <property type="entry name" value="NLPC_P60"/>
    <property type="match status" value="1"/>
</dbReference>
<feature type="region of interest" description="Disordered" evidence="6">
    <location>
        <begin position="436"/>
        <end position="490"/>
    </location>
</feature>
<dbReference type="STRING" id="161899.CSING_06820"/>
<dbReference type="AlphaFoldDB" id="A0A0B6F4C8"/>
<feature type="chain" id="PRO_5002120482" evidence="7">
    <location>
        <begin position="37"/>
        <end position="657"/>
    </location>
</feature>
<feature type="compositionally biased region" description="Acidic residues" evidence="6">
    <location>
        <begin position="481"/>
        <end position="490"/>
    </location>
</feature>
<dbReference type="InterPro" id="IPR000064">
    <property type="entry name" value="NLP_P60_dom"/>
</dbReference>
<evidence type="ECO:0000313" key="9">
    <source>
        <dbReference type="EMBL" id="AJI78896.1"/>
    </source>
</evidence>
<evidence type="ECO:0000256" key="4">
    <source>
        <dbReference type="ARBA" id="ARBA00022807"/>
    </source>
</evidence>
<dbReference type="GO" id="GO:0008234">
    <property type="term" value="F:cysteine-type peptidase activity"/>
    <property type="evidence" value="ECO:0007669"/>
    <property type="project" value="UniProtKB-KW"/>
</dbReference>
<feature type="signal peptide" evidence="7">
    <location>
        <begin position="1"/>
        <end position="36"/>
    </location>
</feature>
<feature type="compositionally biased region" description="Basic and acidic residues" evidence="6">
    <location>
        <begin position="177"/>
        <end position="189"/>
    </location>
</feature>
<keyword evidence="5" id="KW-0175">Coiled coil</keyword>
<name>A0A0B6F4C8_9CORY</name>
<evidence type="ECO:0000256" key="7">
    <source>
        <dbReference type="SAM" id="SignalP"/>
    </source>
</evidence>
<evidence type="ECO:0000256" key="6">
    <source>
        <dbReference type="SAM" id="MobiDB-lite"/>
    </source>
</evidence>
<feature type="domain" description="NlpC/P60" evidence="8">
    <location>
        <begin position="519"/>
        <end position="657"/>
    </location>
</feature>
<reference evidence="9 10" key="1">
    <citation type="journal article" date="2015" name="Genome Announc.">
        <title>Complete Genome Sequence and Annotation of Corynebacterium singulare DSM 44357, Isolated from a Human Semen Specimen.</title>
        <authorList>
            <person name="Merten M."/>
            <person name="Brinkrolf K."/>
            <person name="Albersmeier A."/>
            <person name="Kutter Y."/>
            <person name="Ruckert C."/>
            <person name="Tauch A."/>
        </authorList>
    </citation>
    <scope>NUCLEOTIDE SEQUENCE [LARGE SCALE GENOMIC DNA]</scope>
    <source>
        <strain evidence="9">IBS B52218</strain>
    </source>
</reference>
<evidence type="ECO:0000256" key="1">
    <source>
        <dbReference type="ARBA" id="ARBA00007074"/>
    </source>
</evidence>
<feature type="compositionally biased region" description="Polar residues" evidence="6">
    <location>
        <begin position="436"/>
        <end position="450"/>
    </location>
</feature>
<evidence type="ECO:0000256" key="5">
    <source>
        <dbReference type="SAM" id="Coils"/>
    </source>
</evidence>
<dbReference type="KEGG" id="csx:CSING_06820"/>
<dbReference type="PANTHER" id="PTHR47359:SF3">
    <property type="entry name" value="NLP_P60 DOMAIN-CONTAINING PROTEIN-RELATED"/>
    <property type="match status" value="1"/>
</dbReference>
<feature type="region of interest" description="Disordered" evidence="6">
    <location>
        <begin position="498"/>
        <end position="517"/>
    </location>
</feature>
<dbReference type="GO" id="GO:0006508">
    <property type="term" value="P:proteolysis"/>
    <property type="evidence" value="ECO:0007669"/>
    <property type="project" value="UniProtKB-KW"/>
</dbReference>
<feature type="compositionally biased region" description="Polar residues" evidence="6">
    <location>
        <begin position="330"/>
        <end position="343"/>
    </location>
</feature>
<dbReference type="InterPro" id="IPR051794">
    <property type="entry name" value="PG_Endopeptidase_C40"/>
</dbReference>
<sequence length="657" mass="69325">MATTSSFGFRRFKAAFTAIATTAVLSTVSSVTPAIAAEPEQLNIKQLLSSDNPSIADLAGAIAQVEERIAEAEAAIGSHREAVNRALVDLNDARTKAEQARRGTTTAREQLSLAEDEVAQAQAKLNDISRSAYRRANTSDSVSRAAGKDARSDMLERQALLRSQSDKQQGVLAQLEQERTKKANKESQLRKTQQLAERREEQATEAEASARQTLTDSEASIEESAAERVELLSQLTSLHEALNQAKGVDEEDKSTVPTRPSVQDESLTEADRGVHGTTAPVTEDPAAEDQPTEEAKKPEEPSASSSASASVATEESTVAEGPTAVEARNRTLQAQQTSPSVSPEQMKELSSAADTLSSDPNVKELSSKSADRKEHAGGSSFDPTSLDPETVALGIGVVGSVASIVAASQPSHSNSLTPDEIDALAQGSSKLFALQSEQSATGTTQSVSNQEASASTADTTTSEETSTESTSNSWGTRGEGDFEDEDSLASDVSDVLEELETTDSITDKATSKLGDASREAKIETVIQRATSQVGVPYAWGGGDANGPTQGIRDGGVADSHGDYNKIGFDCSGLVLYAFAGVGISLPHYTGYQYQKGEKIPTSEMERGDLIFYGPSGNQHVAIYLGDGTMVEAPQSGQNVSITPVRQGGMSPYAVRLL</sequence>
<organism evidence="9 10">
    <name type="scientific">Corynebacterium singulare</name>
    <dbReference type="NCBI Taxonomy" id="161899"/>
    <lineage>
        <taxon>Bacteria</taxon>
        <taxon>Bacillati</taxon>
        <taxon>Actinomycetota</taxon>
        <taxon>Actinomycetes</taxon>
        <taxon>Mycobacteriales</taxon>
        <taxon>Corynebacteriaceae</taxon>
        <taxon>Corynebacterium</taxon>
    </lineage>
</organism>
<dbReference type="InterPro" id="IPR038765">
    <property type="entry name" value="Papain-like_cys_pep_sf"/>
</dbReference>
<feature type="coiled-coil region" evidence="5">
    <location>
        <begin position="55"/>
        <end position="131"/>
    </location>
</feature>
<evidence type="ECO:0000256" key="2">
    <source>
        <dbReference type="ARBA" id="ARBA00022670"/>
    </source>
</evidence>
<dbReference type="SUPFAM" id="SSF54001">
    <property type="entry name" value="Cysteine proteinases"/>
    <property type="match status" value="1"/>
</dbReference>